<organism evidence="1">
    <name type="scientific">Anguilla anguilla</name>
    <name type="common">European freshwater eel</name>
    <name type="synonym">Muraena anguilla</name>
    <dbReference type="NCBI Taxonomy" id="7936"/>
    <lineage>
        <taxon>Eukaryota</taxon>
        <taxon>Metazoa</taxon>
        <taxon>Chordata</taxon>
        <taxon>Craniata</taxon>
        <taxon>Vertebrata</taxon>
        <taxon>Euteleostomi</taxon>
        <taxon>Actinopterygii</taxon>
        <taxon>Neopterygii</taxon>
        <taxon>Teleostei</taxon>
        <taxon>Anguilliformes</taxon>
        <taxon>Anguillidae</taxon>
        <taxon>Anguilla</taxon>
    </lineage>
</organism>
<dbReference type="EMBL" id="GBXM01010807">
    <property type="protein sequence ID" value="JAH97770.1"/>
    <property type="molecule type" value="Transcribed_RNA"/>
</dbReference>
<accession>A0A0E9X7G4</accession>
<name>A0A0E9X7G4_ANGAN</name>
<sequence length="51" mass="5830">MYQRRVFFIGLGPKHHCDVCIFCQETAAHAITGSIPQFHTKAFLLYSCQTL</sequence>
<evidence type="ECO:0000313" key="1">
    <source>
        <dbReference type="EMBL" id="JAH97770.1"/>
    </source>
</evidence>
<proteinExistence type="predicted"/>
<reference evidence="1" key="2">
    <citation type="journal article" date="2015" name="Fish Shellfish Immunol.">
        <title>Early steps in the European eel (Anguilla anguilla)-Vibrio vulnificus interaction in the gills: Role of the RtxA13 toxin.</title>
        <authorList>
            <person name="Callol A."/>
            <person name="Pajuelo D."/>
            <person name="Ebbesson L."/>
            <person name="Teles M."/>
            <person name="MacKenzie S."/>
            <person name="Amaro C."/>
        </authorList>
    </citation>
    <scope>NUCLEOTIDE SEQUENCE</scope>
</reference>
<reference evidence="1" key="1">
    <citation type="submission" date="2014-11" db="EMBL/GenBank/DDBJ databases">
        <authorList>
            <person name="Amaro Gonzalez C."/>
        </authorList>
    </citation>
    <scope>NUCLEOTIDE SEQUENCE</scope>
</reference>
<protein>
    <submittedName>
        <fullName evidence="1">Uncharacterized protein</fullName>
    </submittedName>
</protein>
<dbReference type="AlphaFoldDB" id="A0A0E9X7G4"/>